<keyword evidence="7" id="KW-0411">Iron-sulfur</keyword>
<dbReference type="PANTHER" id="PTHR12677:SF59">
    <property type="entry name" value="GOLGI APPARATUS MEMBRANE PROTEIN TVP38-RELATED"/>
    <property type="match status" value="1"/>
</dbReference>
<dbReference type="Proteomes" id="UP000276223">
    <property type="component" value="Unassembled WGS sequence"/>
</dbReference>
<dbReference type="SUPFAM" id="SSF46548">
    <property type="entry name" value="alpha-helical ferredoxin"/>
    <property type="match status" value="1"/>
</dbReference>
<dbReference type="Pfam" id="PF09335">
    <property type="entry name" value="VTT_dom"/>
    <property type="match status" value="1"/>
</dbReference>
<evidence type="ECO:0000256" key="6">
    <source>
        <dbReference type="ARBA" id="ARBA00023004"/>
    </source>
</evidence>
<feature type="transmembrane region" description="Helical" evidence="9">
    <location>
        <begin position="201"/>
        <end position="219"/>
    </location>
</feature>
<dbReference type="GO" id="GO:0005886">
    <property type="term" value="C:plasma membrane"/>
    <property type="evidence" value="ECO:0007669"/>
    <property type="project" value="UniProtKB-SubCell"/>
</dbReference>
<keyword evidence="3 9" id="KW-0812">Transmembrane</keyword>
<dbReference type="InterPro" id="IPR017900">
    <property type="entry name" value="4Fe4S_Fe_S_CS"/>
</dbReference>
<comment type="subcellular location">
    <subcellularLocation>
        <location evidence="1">Cell membrane</location>
        <topology evidence="1">Multi-pass membrane protein</topology>
    </subcellularLocation>
</comment>
<keyword evidence="5 9" id="KW-1133">Transmembrane helix</keyword>
<keyword evidence="4" id="KW-0479">Metal-binding</keyword>
<organism evidence="11 12">
    <name type="scientific">Desulfosoma caldarium</name>
    <dbReference type="NCBI Taxonomy" id="610254"/>
    <lineage>
        <taxon>Bacteria</taxon>
        <taxon>Pseudomonadati</taxon>
        <taxon>Thermodesulfobacteriota</taxon>
        <taxon>Syntrophobacteria</taxon>
        <taxon>Syntrophobacterales</taxon>
        <taxon>Syntrophobacteraceae</taxon>
        <taxon>Desulfosoma</taxon>
    </lineage>
</organism>
<feature type="domain" description="4Fe-4S ferredoxin-type" evidence="10">
    <location>
        <begin position="249"/>
        <end position="280"/>
    </location>
</feature>
<keyword evidence="2" id="KW-1003">Cell membrane</keyword>
<name>A0A3N1ULJ5_9BACT</name>
<accession>A0A3N1ULJ5</accession>
<feature type="transmembrane region" description="Helical" evidence="9">
    <location>
        <begin position="89"/>
        <end position="110"/>
    </location>
</feature>
<evidence type="ECO:0000313" key="11">
    <source>
        <dbReference type="EMBL" id="ROQ92095.1"/>
    </source>
</evidence>
<feature type="transmembrane region" description="Helical" evidence="9">
    <location>
        <begin position="59"/>
        <end position="82"/>
    </location>
</feature>
<keyword evidence="12" id="KW-1185">Reference proteome</keyword>
<dbReference type="PROSITE" id="PS51379">
    <property type="entry name" value="4FE4S_FER_2"/>
    <property type="match status" value="1"/>
</dbReference>
<comment type="caution">
    <text evidence="11">The sequence shown here is derived from an EMBL/GenBank/DDBJ whole genome shotgun (WGS) entry which is preliminary data.</text>
</comment>
<dbReference type="InterPro" id="IPR015414">
    <property type="entry name" value="TMEM64"/>
</dbReference>
<keyword evidence="6" id="KW-0408">Iron</keyword>
<dbReference type="Gene3D" id="3.30.70.20">
    <property type="match status" value="1"/>
</dbReference>
<evidence type="ECO:0000313" key="12">
    <source>
        <dbReference type="Proteomes" id="UP000276223"/>
    </source>
</evidence>
<reference evidence="11 12" key="1">
    <citation type="submission" date="2018-11" db="EMBL/GenBank/DDBJ databases">
        <title>Genomic Encyclopedia of Type Strains, Phase IV (KMG-IV): sequencing the most valuable type-strain genomes for metagenomic binning, comparative biology and taxonomic classification.</title>
        <authorList>
            <person name="Goeker M."/>
        </authorList>
    </citation>
    <scope>NUCLEOTIDE SEQUENCE [LARGE SCALE GENOMIC DNA]</scope>
    <source>
        <strain evidence="11 12">DSM 22027</strain>
    </source>
</reference>
<dbReference type="InterPro" id="IPR004017">
    <property type="entry name" value="Cys_rich_dom"/>
</dbReference>
<dbReference type="PROSITE" id="PS00198">
    <property type="entry name" value="4FE4S_FER_1"/>
    <property type="match status" value="1"/>
</dbReference>
<dbReference type="GO" id="GO:0051536">
    <property type="term" value="F:iron-sulfur cluster binding"/>
    <property type="evidence" value="ECO:0007669"/>
    <property type="project" value="UniProtKB-KW"/>
</dbReference>
<evidence type="ECO:0000256" key="4">
    <source>
        <dbReference type="ARBA" id="ARBA00022723"/>
    </source>
</evidence>
<feature type="transmembrane region" description="Helical" evidence="9">
    <location>
        <begin position="134"/>
        <end position="157"/>
    </location>
</feature>
<dbReference type="PANTHER" id="PTHR12677">
    <property type="entry name" value="GOLGI APPARATUS MEMBRANE PROTEIN TVP38-RELATED"/>
    <property type="match status" value="1"/>
</dbReference>
<dbReference type="InterPro" id="IPR017896">
    <property type="entry name" value="4Fe4S_Fe-S-bd"/>
</dbReference>
<dbReference type="EMBL" id="RJVA01000012">
    <property type="protein sequence ID" value="ROQ92095.1"/>
    <property type="molecule type" value="Genomic_DNA"/>
</dbReference>
<feature type="transmembrane region" description="Helical" evidence="9">
    <location>
        <begin position="164"/>
        <end position="181"/>
    </location>
</feature>
<evidence type="ECO:0000256" key="2">
    <source>
        <dbReference type="ARBA" id="ARBA00022475"/>
    </source>
</evidence>
<dbReference type="RefSeq" id="WP_123290258.1">
    <property type="nucleotide sequence ID" value="NZ_RJVA01000012.1"/>
</dbReference>
<evidence type="ECO:0000256" key="8">
    <source>
        <dbReference type="ARBA" id="ARBA00023136"/>
    </source>
</evidence>
<keyword evidence="8 9" id="KW-0472">Membrane</keyword>
<dbReference type="OrthoDB" id="9803192at2"/>
<evidence type="ECO:0000256" key="3">
    <source>
        <dbReference type="ARBA" id="ARBA00022692"/>
    </source>
</evidence>
<evidence type="ECO:0000259" key="10">
    <source>
        <dbReference type="PROSITE" id="PS51379"/>
    </source>
</evidence>
<evidence type="ECO:0000256" key="9">
    <source>
        <dbReference type="SAM" id="Phobius"/>
    </source>
</evidence>
<dbReference type="AlphaFoldDB" id="A0A3N1ULJ5"/>
<proteinExistence type="predicted"/>
<dbReference type="Pfam" id="PF02754">
    <property type="entry name" value="CCG"/>
    <property type="match status" value="2"/>
</dbReference>
<evidence type="ECO:0000256" key="1">
    <source>
        <dbReference type="ARBA" id="ARBA00004651"/>
    </source>
</evidence>
<feature type="transmembrane region" description="Helical" evidence="9">
    <location>
        <begin position="7"/>
        <end position="25"/>
    </location>
</feature>
<dbReference type="InterPro" id="IPR032816">
    <property type="entry name" value="VTT_dom"/>
</dbReference>
<gene>
    <name evidence="11" type="ORF">EDC27_1771</name>
</gene>
<sequence>MLKSKRFLLVVGMAILVVLFFTTGLHRQFTLESVKAHQGRLQDAYHEHPLRAVAAFSAVYIPVIALNLPGAVVLGLAAGAIFGTLAGILVVSFASSIGATLACLLSRYLLRDWVHRRFGDKLKRVDAGIQEEGAFYLFALRLMPIIPFFVINMVMGLTPMRLRTFYWVSQLGMLPGTAVFVNAGSQLGQIESPGQILSPRLLLSLALLGIFPLLTRRALNFCRNRLRKPTTVDPLPVQVGDDEGTSPKIEPYVRDIRERCTECGACVKQCAFLSHYGTPKAIAALNFNSPRHQAMAYECSLCGLCRAVCPEKLDPFELFLEIRRRYVTDGHFDASVYRPILNYEKIGISPAFSWYGLPEGCDTVFFPGCALPGTRPEVTVRLFQDLQKDIPTLGVVLDCCTKPSHDLGRQAYFDHVFGEMIGYLSNHGVRRVLVACPNCYKIFSHYGNGICVETVYEFIHTHGFRPTPHHNGLEVSVHDPCSLREEAATHQAVRGLLSDTGVKVVEMKHRGRRAICCGEGGMVGFVKPQWAQGWAEIRHREASGRTIVTYCAGCTGFLSRKGPAIHITDLLYQPERALNGKVKVARPPFTYLNRLLLKRRFKKELNAKTSRVRPRQRFGEHGS</sequence>
<evidence type="ECO:0000256" key="5">
    <source>
        <dbReference type="ARBA" id="ARBA00022989"/>
    </source>
</evidence>
<dbReference type="Pfam" id="PF13534">
    <property type="entry name" value="Fer4_17"/>
    <property type="match status" value="1"/>
</dbReference>
<evidence type="ECO:0000256" key="7">
    <source>
        <dbReference type="ARBA" id="ARBA00023014"/>
    </source>
</evidence>
<dbReference type="GO" id="GO:0016491">
    <property type="term" value="F:oxidoreductase activity"/>
    <property type="evidence" value="ECO:0007669"/>
    <property type="project" value="UniProtKB-ARBA"/>
</dbReference>
<protein>
    <submittedName>
        <fullName evidence="11">Putative membrane protein YdjX (TVP38/TMEM64 family)</fullName>
    </submittedName>
</protein>
<dbReference type="GO" id="GO:0046872">
    <property type="term" value="F:metal ion binding"/>
    <property type="evidence" value="ECO:0007669"/>
    <property type="project" value="UniProtKB-KW"/>
</dbReference>